<dbReference type="AlphaFoldDB" id="A0A9J6FP10"/>
<dbReference type="GO" id="GO:0005634">
    <property type="term" value="C:nucleus"/>
    <property type="evidence" value="ECO:0007669"/>
    <property type="project" value="TreeGrafter"/>
</dbReference>
<evidence type="ECO:0000256" key="6">
    <source>
        <dbReference type="ARBA" id="ARBA00022840"/>
    </source>
</evidence>
<gene>
    <name evidence="8" type="ORF">HPB48_005260</name>
</gene>
<dbReference type="EMBL" id="JABSTR010000002">
    <property type="protein sequence ID" value="KAH9363993.1"/>
    <property type="molecule type" value="Genomic_DNA"/>
</dbReference>
<dbReference type="InterPro" id="IPR011009">
    <property type="entry name" value="Kinase-like_dom_sf"/>
</dbReference>
<keyword evidence="4" id="KW-0547">Nucleotide-binding</keyword>
<dbReference type="GO" id="GO:0000307">
    <property type="term" value="C:cyclin-dependent protein kinase holoenzyme complex"/>
    <property type="evidence" value="ECO:0007669"/>
    <property type="project" value="TreeGrafter"/>
</dbReference>
<evidence type="ECO:0000256" key="1">
    <source>
        <dbReference type="ARBA" id="ARBA00012425"/>
    </source>
</evidence>
<dbReference type="InterPro" id="IPR050108">
    <property type="entry name" value="CDK"/>
</dbReference>
<evidence type="ECO:0000256" key="5">
    <source>
        <dbReference type="ARBA" id="ARBA00022777"/>
    </source>
</evidence>
<dbReference type="PROSITE" id="PS50011">
    <property type="entry name" value="PROTEIN_KINASE_DOM"/>
    <property type="match status" value="1"/>
</dbReference>
<dbReference type="InterPro" id="IPR000719">
    <property type="entry name" value="Prot_kinase_dom"/>
</dbReference>
<dbReference type="EC" id="2.7.11.22" evidence="1"/>
<sequence length="230" mass="26028">MEDRFDAKVHNIGDSPNGIVYRARGDDTARYVGLGEMRFENETEGVPSTAMRETSPLKERWHPNGARLLDALRNDREPPLVLEYGTEDLQKQMDTATSGRTPPAVNLEKCSVWQLLHGIAYVRSRGIVHRDLKPQNRLVDGKGVTRLPLRPGARPGHTTAPVYTHEGTTPWCRAPEILLSAHYYTTLVDVWRISCIFAEMFMLRVRYAGDPETDLTIRIFRTIGTPDETT</sequence>
<comment type="caution">
    <text evidence="8">The sequence shown here is derived from an EMBL/GenBank/DDBJ whole genome shotgun (WGS) entry which is preliminary data.</text>
</comment>
<dbReference type="PANTHER" id="PTHR24056:SF254">
    <property type="entry name" value="CYCLIN-DEPENDENT KINASE 2"/>
    <property type="match status" value="1"/>
</dbReference>
<dbReference type="SUPFAM" id="SSF56112">
    <property type="entry name" value="Protein kinase-like (PK-like)"/>
    <property type="match status" value="1"/>
</dbReference>
<dbReference type="Gene3D" id="1.10.510.10">
    <property type="entry name" value="Transferase(Phosphotransferase) domain 1"/>
    <property type="match status" value="1"/>
</dbReference>
<dbReference type="PANTHER" id="PTHR24056">
    <property type="entry name" value="CELL DIVISION PROTEIN KINASE"/>
    <property type="match status" value="1"/>
</dbReference>
<dbReference type="GO" id="GO:0004693">
    <property type="term" value="F:cyclin-dependent protein serine/threonine kinase activity"/>
    <property type="evidence" value="ECO:0007669"/>
    <property type="project" value="UniProtKB-EC"/>
</dbReference>
<accession>A0A9J6FP10</accession>
<dbReference type="GO" id="GO:0010389">
    <property type="term" value="P:regulation of G2/M transition of mitotic cell cycle"/>
    <property type="evidence" value="ECO:0007669"/>
    <property type="project" value="TreeGrafter"/>
</dbReference>
<evidence type="ECO:0000256" key="2">
    <source>
        <dbReference type="ARBA" id="ARBA00022527"/>
    </source>
</evidence>
<dbReference type="Pfam" id="PF00069">
    <property type="entry name" value="Pkinase"/>
    <property type="match status" value="1"/>
</dbReference>
<dbReference type="OrthoDB" id="1732493at2759"/>
<name>A0A9J6FP10_HAELO</name>
<evidence type="ECO:0000313" key="8">
    <source>
        <dbReference type="EMBL" id="KAH9363993.1"/>
    </source>
</evidence>
<keyword evidence="3" id="KW-0808">Transferase</keyword>
<evidence type="ECO:0000256" key="4">
    <source>
        <dbReference type="ARBA" id="ARBA00022741"/>
    </source>
</evidence>
<dbReference type="GO" id="GO:0030332">
    <property type="term" value="F:cyclin binding"/>
    <property type="evidence" value="ECO:0007669"/>
    <property type="project" value="TreeGrafter"/>
</dbReference>
<dbReference type="GO" id="GO:0005737">
    <property type="term" value="C:cytoplasm"/>
    <property type="evidence" value="ECO:0007669"/>
    <property type="project" value="TreeGrafter"/>
</dbReference>
<keyword evidence="9" id="KW-1185">Reference proteome</keyword>
<keyword evidence="6" id="KW-0067">ATP-binding</keyword>
<dbReference type="Proteomes" id="UP000821853">
    <property type="component" value="Chromosome 10"/>
</dbReference>
<dbReference type="Gene3D" id="3.30.200.20">
    <property type="entry name" value="Phosphorylase Kinase, domain 1"/>
    <property type="match status" value="1"/>
</dbReference>
<evidence type="ECO:0000313" key="9">
    <source>
        <dbReference type="Proteomes" id="UP000821853"/>
    </source>
</evidence>
<dbReference type="GO" id="GO:0005524">
    <property type="term" value="F:ATP binding"/>
    <property type="evidence" value="ECO:0007669"/>
    <property type="project" value="UniProtKB-KW"/>
</dbReference>
<dbReference type="SMART" id="SM00220">
    <property type="entry name" value="S_TKc"/>
    <property type="match status" value="1"/>
</dbReference>
<protein>
    <recommendedName>
        <fullName evidence="1">cyclin-dependent kinase</fullName>
        <ecNumber evidence="1">2.7.11.22</ecNumber>
    </recommendedName>
</protein>
<proteinExistence type="predicted"/>
<feature type="domain" description="Protein kinase" evidence="7">
    <location>
        <begin position="6"/>
        <end position="230"/>
    </location>
</feature>
<keyword evidence="5" id="KW-0418">Kinase</keyword>
<organism evidence="8 9">
    <name type="scientific">Haemaphysalis longicornis</name>
    <name type="common">Bush tick</name>
    <dbReference type="NCBI Taxonomy" id="44386"/>
    <lineage>
        <taxon>Eukaryota</taxon>
        <taxon>Metazoa</taxon>
        <taxon>Ecdysozoa</taxon>
        <taxon>Arthropoda</taxon>
        <taxon>Chelicerata</taxon>
        <taxon>Arachnida</taxon>
        <taxon>Acari</taxon>
        <taxon>Parasitiformes</taxon>
        <taxon>Ixodida</taxon>
        <taxon>Ixodoidea</taxon>
        <taxon>Ixodidae</taxon>
        <taxon>Haemaphysalinae</taxon>
        <taxon>Haemaphysalis</taxon>
    </lineage>
</organism>
<evidence type="ECO:0000256" key="3">
    <source>
        <dbReference type="ARBA" id="ARBA00022679"/>
    </source>
</evidence>
<dbReference type="GO" id="GO:0007165">
    <property type="term" value="P:signal transduction"/>
    <property type="evidence" value="ECO:0007669"/>
    <property type="project" value="TreeGrafter"/>
</dbReference>
<evidence type="ECO:0000259" key="7">
    <source>
        <dbReference type="PROSITE" id="PS50011"/>
    </source>
</evidence>
<dbReference type="GO" id="GO:0000082">
    <property type="term" value="P:G1/S transition of mitotic cell cycle"/>
    <property type="evidence" value="ECO:0007669"/>
    <property type="project" value="TreeGrafter"/>
</dbReference>
<reference evidence="8 9" key="1">
    <citation type="journal article" date="2020" name="Cell">
        <title>Large-Scale Comparative Analyses of Tick Genomes Elucidate Their Genetic Diversity and Vector Capacities.</title>
        <authorList>
            <consortium name="Tick Genome and Microbiome Consortium (TIGMIC)"/>
            <person name="Jia N."/>
            <person name="Wang J."/>
            <person name="Shi W."/>
            <person name="Du L."/>
            <person name="Sun Y."/>
            <person name="Zhan W."/>
            <person name="Jiang J.F."/>
            <person name="Wang Q."/>
            <person name="Zhang B."/>
            <person name="Ji P."/>
            <person name="Bell-Sakyi L."/>
            <person name="Cui X.M."/>
            <person name="Yuan T.T."/>
            <person name="Jiang B.G."/>
            <person name="Yang W.F."/>
            <person name="Lam T.T."/>
            <person name="Chang Q.C."/>
            <person name="Ding S.J."/>
            <person name="Wang X.J."/>
            <person name="Zhu J.G."/>
            <person name="Ruan X.D."/>
            <person name="Zhao L."/>
            <person name="Wei J.T."/>
            <person name="Ye R.Z."/>
            <person name="Que T.C."/>
            <person name="Du C.H."/>
            <person name="Zhou Y.H."/>
            <person name="Cheng J.X."/>
            <person name="Dai P.F."/>
            <person name="Guo W.B."/>
            <person name="Han X.H."/>
            <person name="Huang E.J."/>
            <person name="Li L.F."/>
            <person name="Wei W."/>
            <person name="Gao Y.C."/>
            <person name="Liu J.Z."/>
            <person name="Shao H.Z."/>
            <person name="Wang X."/>
            <person name="Wang C.C."/>
            <person name="Yang T.C."/>
            <person name="Huo Q.B."/>
            <person name="Li W."/>
            <person name="Chen H.Y."/>
            <person name="Chen S.E."/>
            <person name="Zhou L.G."/>
            <person name="Ni X.B."/>
            <person name="Tian J.H."/>
            <person name="Sheng Y."/>
            <person name="Liu T."/>
            <person name="Pan Y.S."/>
            <person name="Xia L.Y."/>
            <person name="Li J."/>
            <person name="Zhao F."/>
            <person name="Cao W.C."/>
        </authorList>
    </citation>
    <scope>NUCLEOTIDE SEQUENCE [LARGE SCALE GENOMIC DNA]</scope>
    <source>
        <strain evidence="8">HaeL-2018</strain>
    </source>
</reference>
<dbReference type="VEuPathDB" id="VectorBase:HLOH_052037"/>
<keyword evidence="2" id="KW-0723">Serine/threonine-protein kinase</keyword>
<dbReference type="GO" id="GO:0010468">
    <property type="term" value="P:regulation of gene expression"/>
    <property type="evidence" value="ECO:0007669"/>
    <property type="project" value="TreeGrafter"/>
</dbReference>